<dbReference type="KEGG" id="swi:Swit_0139"/>
<evidence type="ECO:0000313" key="2">
    <source>
        <dbReference type="Proteomes" id="UP000001989"/>
    </source>
</evidence>
<protein>
    <submittedName>
        <fullName evidence="1">Uncharacterized protein</fullName>
    </submittedName>
</protein>
<name>A0A9J9H7R2_RHIWR</name>
<organism evidence="1 2">
    <name type="scientific">Rhizorhabdus wittichii (strain DSM 6014 / CCUG 31198 / JCM 15750 / NBRC 105917 / EY 4224 / RW1)</name>
    <name type="common">Sphingomonas wittichii</name>
    <dbReference type="NCBI Taxonomy" id="392499"/>
    <lineage>
        <taxon>Bacteria</taxon>
        <taxon>Pseudomonadati</taxon>
        <taxon>Pseudomonadota</taxon>
        <taxon>Alphaproteobacteria</taxon>
        <taxon>Sphingomonadales</taxon>
        <taxon>Sphingomonadaceae</taxon>
        <taxon>Rhizorhabdus</taxon>
    </lineage>
</organism>
<keyword evidence="2" id="KW-1185">Reference proteome</keyword>
<evidence type="ECO:0000313" key="1">
    <source>
        <dbReference type="EMBL" id="ABQ66510.1"/>
    </source>
</evidence>
<dbReference type="Proteomes" id="UP000001989">
    <property type="component" value="Chromosome"/>
</dbReference>
<dbReference type="EMBL" id="CP000699">
    <property type="protein sequence ID" value="ABQ66510.1"/>
    <property type="molecule type" value="Genomic_DNA"/>
</dbReference>
<reference evidence="1 2" key="1">
    <citation type="journal article" date="2010" name="J. Bacteriol.">
        <title>Genome sequence of the dioxin-mineralizing bacterium Sphingomonas wittichii RW1.</title>
        <authorList>
            <person name="Miller T.R."/>
            <person name="Delcher A.L."/>
            <person name="Salzberg S.L."/>
            <person name="Saunders E."/>
            <person name="Detter J.C."/>
            <person name="Halden R.U."/>
        </authorList>
    </citation>
    <scope>NUCLEOTIDE SEQUENCE [LARGE SCALE GENOMIC DNA]</scope>
    <source>
        <strain evidence="2">DSM 6014 / CCUG 31198 / JCM 15750 / NBRC 105917 / EY 4224 / RW1</strain>
    </source>
</reference>
<dbReference type="AlphaFoldDB" id="A0A9J9H7R2"/>
<sequence>MMPGRLPRLLCAGRLPTVLVALGTGLGLAIPAAADPRPIRVAPIRVAQVTVEQSLIVRVPRRVPAKPLRWKEKKGPKCVAMSTIAGAAVVADDAIDLALKGGQRLRAQFSSRCPALDYYSGFYILPTEDGRICADRDVIRTRSGGQCEIERFRKLVLDD</sequence>
<accession>A0A9J9H7R2</accession>
<gene>
    <name evidence="1" type="ordered locus">Swit_0139</name>
</gene>
<proteinExistence type="predicted"/>